<evidence type="ECO:0000313" key="3">
    <source>
        <dbReference type="EMBL" id="MCD2198047.1"/>
    </source>
</evidence>
<feature type="transmembrane region" description="Helical" evidence="2">
    <location>
        <begin position="78"/>
        <end position="97"/>
    </location>
</feature>
<sequence length="241" mass="26072">MSDVGAAGAAAARRVRLPRGVRPADLAVALAFAAWGVAITAFPSAPHPLVRLPVPVGELICVALLTAVMVFRRARPMTTALVTAAITLIYPGNWFLYGALYAAGAHLPRRVHLCWLVPLVFGASFVGERGWIGFRVNDNAFLLFATVLVSLAGLYDGTRRELVAAAHERADRAEREQQLLAETARRGTRTARGRDARRGDAPGERHGAAGRRPRSDDRGRRGPRRGRRAAPVRPRRVGRAA</sequence>
<reference evidence="3 4" key="1">
    <citation type="submission" date="2021-11" db="EMBL/GenBank/DDBJ databases">
        <title>Draft genome sequence of Actinomycetospora sp. SF1 isolated from the rhizosphere soil.</title>
        <authorList>
            <person name="Duangmal K."/>
            <person name="Chantavorakit T."/>
        </authorList>
    </citation>
    <scope>NUCLEOTIDE SEQUENCE [LARGE SCALE GENOMIC DNA]</scope>
    <source>
        <strain evidence="3 4">TBRC 5722</strain>
    </source>
</reference>
<evidence type="ECO:0000256" key="1">
    <source>
        <dbReference type="SAM" id="MobiDB-lite"/>
    </source>
</evidence>
<dbReference type="EMBL" id="JAJNDB010000010">
    <property type="protein sequence ID" value="MCD2198047.1"/>
    <property type="molecule type" value="Genomic_DNA"/>
</dbReference>
<feature type="transmembrane region" description="Helical" evidence="2">
    <location>
        <begin position="52"/>
        <end position="71"/>
    </location>
</feature>
<evidence type="ECO:0000256" key="2">
    <source>
        <dbReference type="SAM" id="Phobius"/>
    </source>
</evidence>
<feature type="compositionally biased region" description="Basic residues" evidence="1">
    <location>
        <begin position="221"/>
        <end position="241"/>
    </location>
</feature>
<comment type="caution">
    <text evidence="3">The sequence shown here is derived from an EMBL/GenBank/DDBJ whole genome shotgun (WGS) entry which is preliminary data.</text>
</comment>
<evidence type="ECO:0000313" key="4">
    <source>
        <dbReference type="Proteomes" id="UP001199469"/>
    </source>
</evidence>
<keyword evidence="4" id="KW-1185">Reference proteome</keyword>
<gene>
    <name evidence="3" type="ORF">LQ327_32215</name>
</gene>
<organism evidence="3 4">
    <name type="scientific">Actinomycetospora endophytica</name>
    <dbReference type="NCBI Taxonomy" id="2291215"/>
    <lineage>
        <taxon>Bacteria</taxon>
        <taxon>Bacillati</taxon>
        <taxon>Actinomycetota</taxon>
        <taxon>Actinomycetes</taxon>
        <taxon>Pseudonocardiales</taxon>
        <taxon>Pseudonocardiaceae</taxon>
        <taxon>Actinomycetospora</taxon>
    </lineage>
</organism>
<dbReference type="RefSeq" id="WP_230740613.1">
    <property type="nucleotide sequence ID" value="NZ_JAJNDB010000010.1"/>
</dbReference>
<proteinExistence type="predicted"/>
<name>A0ABS8PIE2_9PSEU</name>
<keyword evidence="2" id="KW-0472">Membrane</keyword>
<accession>A0ABS8PIE2</accession>
<evidence type="ECO:0008006" key="5">
    <source>
        <dbReference type="Google" id="ProtNLM"/>
    </source>
</evidence>
<dbReference type="Proteomes" id="UP001199469">
    <property type="component" value="Unassembled WGS sequence"/>
</dbReference>
<feature type="region of interest" description="Disordered" evidence="1">
    <location>
        <begin position="181"/>
        <end position="241"/>
    </location>
</feature>
<feature type="transmembrane region" description="Helical" evidence="2">
    <location>
        <begin position="139"/>
        <end position="155"/>
    </location>
</feature>
<feature type="transmembrane region" description="Helical" evidence="2">
    <location>
        <begin position="109"/>
        <end position="127"/>
    </location>
</feature>
<feature type="transmembrane region" description="Helical" evidence="2">
    <location>
        <begin position="26"/>
        <end position="46"/>
    </location>
</feature>
<feature type="compositionally biased region" description="Basic and acidic residues" evidence="1">
    <location>
        <begin position="192"/>
        <end position="220"/>
    </location>
</feature>
<keyword evidence="2" id="KW-0812">Transmembrane</keyword>
<keyword evidence="2" id="KW-1133">Transmembrane helix</keyword>
<protein>
    <recommendedName>
        <fullName evidence="5">Integral membrane protein</fullName>
    </recommendedName>
</protein>